<dbReference type="AlphaFoldDB" id="A0A0A9BTC2"/>
<reference evidence="1" key="1">
    <citation type="submission" date="2014-09" db="EMBL/GenBank/DDBJ databases">
        <authorList>
            <person name="Magalhaes I.L.F."/>
            <person name="Oliveira U."/>
            <person name="Santos F.R."/>
            <person name="Vidigal T.H.D.A."/>
            <person name="Brescovit A.D."/>
            <person name="Santos A.J."/>
        </authorList>
    </citation>
    <scope>NUCLEOTIDE SEQUENCE</scope>
    <source>
        <tissue evidence="1">Shoot tissue taken approximately 20 cm above the soil surface</tissue>
    </source>
</reference>
<proteinExistence type="predicted"/>
<protein>
    <submittedName>
        <fullName evidence="1">Uncharacterized protein</fullName>
    </submittedName>
</protein>
<organism evidence="1">
    <name type="scientific">Arundo donax</name>
    <name type="common">Giant reed</name>
    <name type="synonym">Donax arundinaceus</name>
    <dbReference type="NCBI Taxonomy" id="35708"/>
    <lineage>
        <taxon>Eukaryota</taxon>
        <taxon>Viridiplantae</taxon>
        <taxon>Streptophyta</taxon>
        <taxon>Embryophyta</taxon>
        <taxon>Tracheophyta</taxon>
        <taxon>Spermatophyta</taxon>
        <taxon>Magnoliopsida</taxon>
        <taxon>Liliopsida</taxon>
        <taxon>Poales</taxon>
        <taxon>Poaceae</taxon>
        <taxon>PACMAD clade</taxon>
        <taxon>Arundinoideae</taxon>
        <taxon>Arundineae</taxon>
        <taxon>Arundo</taxon>
    </lineage>
</organism>
<name>A0A0A9BTC2_ARUDO</name>
<accession>A0A0A9BTC2</accession>
<dbReference type="EMBL" id="GBRH01230601">
    <property type="protein sequence ID" value="JAD67294.1"/>
    <property type="molecule type" value="Transcribed_RNA"/>
</dbReference>
<reference evidence="1" key="2">
    <citation type="journal article" date="2015" name="Data Brief">
        <title>Shoot transcriptome of the giant reed, Arundo donax.</title>
        <authorList>
            <person name="Barrero R.A."/>
            <person name="Guerrero F.D."/>
            <person name="Moolhuijzen P."/>
            <person name="Goolsby J.A."/>
            <person name="Tidwell J."/>
            <person name="Bellgard S.E."/>
            <person name="Bellgard M.I."/>
        </authorList>
    </citation>
    <scope>NUCLEOTIDE SEQUENCE</scope>
    <source>
        <tissue evidence="1">Shoot tissue taken approximately 20 cm above the soil surface</tissue>
    </source>
</reference>
<evidence type="ECO:0000313" key="1">
    <source>
        <dbReference type="EMBL" id="JAD67294.1"/>
    </source>
</evidence>
<sequence>MISASDHKVISVSTCYMYASSSIVSQNITLHQRAPSQHHHTRHWP</sequence>